<dbReference type="Pfam" id="PF02801">
    <property type="entry name" value="Ketoacyl-synt_C"/>
    <property type="match status" value="1"/>
</dbReference>
<dbReference type="Gene3D" id="3.40.47.10">
    <property type="match status" value="1"/>
</dbReference>
<evidence type="ECO:0000256" key="1">
    <source>
        <dbReference type="ARBA" id="ARBA00008467"/>
    </source>
</evidence>
<evidence type="ECO:0000313" key="6">
    <source>
        <dbReference type="Proteomes" id="UP000265354"/>
    </source>
</evidence>
<keyword evidence="2 3" id="KW-0808">Transferase</keyword>
<dbReference type="AlphaFoldDB" id="A0A388T0W6"/>
<dbReference type="InterPro" id="IPR020841">
    <property type="entry name" value="PKS_Beta-ketoAc_synthase_dom"/>
</dbReference>
<dbReference type="Pfam" id="PF00109">
    <property type="entry name" value="ketoacyl-synt"/>
    <property type="match status" value="1"/>
</dbReference>
<dbReference type="GO" id="GO:0006633">
    <property type="term" value="P:fatty acid biosynthetic process"/>
    <property type="evidence" value="ECO:0007669"/>
    <property type="project" value="TreeGrafter"/>
</dbReference>
<dbReference type="PANTHER" id="PTHR11712:SF347">
    <property type="entry name" value="BETA KETOACYL-ACYL CARRIER PROTEIN SYNTHASE"/>
    <property type="match status" value="1"/>
</dbReference>
<feature type="domain" description="Ketosynthase family 3 (KS3)" evidence="4">
    <location>
        <begin position="1"/>
        <end position="381"/>
    </location>
</feature>
<organism evidence="5 6">
    <name type="scientific">Streptomyces spongiicola</name>
    <dbReference type="NCBI Taxonomy" id="1690221"/>
    <lineage>
        <taxon>Bacteria</taxon>
        <taxon>Bacillati</taxon>
        <taxon>Actinomycetota</taxon>
        <taxon>Actinomycetes</taxon>
        <taxon>Kitasatosporales</taxon>
        <taxon>Streptomycetaceae</taxon>
        <taxon>Streptomyces</taxon>
    </lineage>
</organism>
<comment type="caution">
    <text evidence="5">The sequence shown here is derived from an EMBL/GenBank/DDBJ whole genome shotgun (WGS) entry which is preliminary data.</text>
</comment>
<dbReference type="GO" id="GO:0004315">
    <property type="term" value="F:3-oxoacyl-[acyl-carrier-protein] synthase activity"/>
    <property type="evidence" value="ECO:0007669"/>
    <property type="project" value="TreeGrafter"/>
</dbReference>
<evidence type="ECO:0000256" key="3">
    <source>
        <dbReference type="RuleBase" id="RU003694"/>
    </source>
</evidence>
<dbReference type="InterPro" id="IPR000794">
    <property type="entry name" value="Beta-ketoacyl_synthase"/>
</dbReference>
<dbReference type="InterPro" id="IPR016039">
    <property type="entry name" value="Thiolase-like"/>
</dbReference>
<evidence type="ECO:0000256" key="2">
    <source>
        <dbReference type="ARBA" id="ARBA00022679"/>
    </source>
</evidence>
<reference evidence="5 6" key="1">
    <citation type="submission" date="2018-07" db="EMBL/GenBank/DDBJ databases">
        <title>Whole Genome Shotgun Sequence of Streptomyces spongiicola strain 531S.</title>
        <authorList>
            <person name="Dohra H."/>
            <person name="Kodani S."/>
        </authorList>
    </citation>
    <scope>NUCLEOTIDE SEQUENCE [LARGE SCALE GENOMIC DNA]</scope>
    <source>
        <strain evidence="5 6">531S</strain>
    </source>
</reference>
<dbReference type="InterPro" id="IPR014030">
    <property type="entry name" value="Ketoacyl_synth_N"/>
</dbReference>
<proteinExistence type="inferred from homology"/>
<sequence>MSWIVTGMGAVASIGADVEEIFDSLIAGRSGLGPLHGYDREKFRAQVAYEIDDRPAPGVDVPLRATRWLERAVAQAAAGAGLGDDLSEVPVLVGTTLRELRSVELSWRDGIPFDAADLHFGTMLRHRFGAADTHTVANACSASLYTLALGADLLDLDAADTVVVAGVDTITESTYGLLDRCYAEAPDRVRPFDRERRGMLQGEGAVAVVLRREADGPGPGSRVHARVRGVAVNCDAYHSSAPDAKSITAAVHEAHRRAGVRPADIDLVMLHGTGTPLNDEAESSALGTVFAGLSPSPYMTAIKSMTGHTAGASGLHSLVAAVDVMRTGTIPPTVYLDDPVDAVAGFRLVRGGTVRPQEPLRLAQIDSFGFGGLNAVAVVERVADEALRHPMHPEGGGK</sequence>
<name>A0A388T0W6_9ACTN</name>
<dbReference type="SMART" id="SM00825">
    <property type="entry name" value="PKS_KS"/>
    <property type="match status" value="1"/>
</dbReference>
<comment type="similarity">
    <text evidence="1 3">Belongs to the thiolase-like superfamily. Beta-ketoacyl-ACP synthases family.</text>
</comment>
<dbReference type="SUPFAM" id="SSF53901">
    <property type="entry name" value="Thiolase-like"/>
    <property type="match status" value="2"/>
</dbReference>
<accession>A0A388T0W6</accession>
<dbReference type="RefSeq" id="WP_116427533.1">
    <property type="nucleotide sequence ID" value="NZ_BGZL01000005.1"/>
</dbReference>
<dbReference type="EMBL" id="BGZL01000005">
    <property type="protein sequence ID" value="GBQ00875.1"/>
    <property type="molecule type" value="Genomic_DNA"/>
</dbReference>
<evidence type="ECO:0000313" key="5">
    <source>
        <dbReference type="EMBL" id="GBQ00875.1"/>
    </source>
</evidence>
<evidence type="ECO:0000259" key="4">
    <source>
        <dbReference type="PROSITE" id="PS52004"/>
    </source>
</evidence>
<dbReference type="PROSITE" id="PS52004">
    <property type="entry name" value="KS3_2"/>
    <property type="match status" value="1"/>
</dbReference>
<dbReference type="PANTHER" id="PTHR11712">
    <property type="entry name" value="POLYKETIDE SYNTHASE-RELATED"/>
    <property type="match status" value="1"/>
</dbReference>
<dbReference type="Proteomes" id="UP000265354">
    <property type="component" value="Unassembled WGS sequence"/>
</dbReference>
<dbReference type="InterPro" id="IPR014031">
    <property type="entry name" value="Ketoacyl_synth_C"/>
</dbReference>
<protein>
    <submittedName>
        <fullName evidence="5">3-oxoacyl-ACP synthase</fullName>
    </submittedName>
</protein>
<gene>
    <name evidence="5" type="ORF">SSP531S_22970</name>
</gene>